<evidence type="ECO:0000313" key="10">
    <source>
        <dbReference type="EMBL" id="KCW77714.1"/>
    </source>
</evidence>
<keyword evidence="4" id="KW-0336">GPI-anchor</keyword>
<dbReference type="eggNOG" id="ENOG502S7AI">
    <property type="taxonomic scope" value="Eukaryota"/>
</dbReference>
<dbReference type="FunCoup" id="A0A059CHJ0">
    <property type="interactions" value="136"/>
</dbReference>
<evidence type="ECO:0000259" key="9">
    <source>
        <dbReference type="Pfam" id="PF14368"/>
    </source>
</evidence>
<comment type="subcellular location">
    <subcellularLocation>
        <location evidence="1">Cell membrane</location>
        <topology evidence="1">Lipid-anchor</topology>
        <topology evidence="1">GPI-anchor</topology>
    </subcellularLocation>
</comment>
<accession>A0A059CHJ0</accession>
<dbReference type="Pfam" id="PF14368">
    <property type="entry name" value="LTP_2"/>
    <property type="match status" value="1"/>
</dbReference>
<gene>
    <name evidence="10" type="ORF">EUGRSUZ_D02016</name>
</gene>
<evidence type="ECO:0000256" key="7">
    <source>
        <dbReference type="ARBA" id="ARBA00023180"/>
    </source>
</evidence>
<dbReference type="GO" id="GO:0098552">
    <property type="term" value="C:side of membrane"/>
    <property type="evidence" value="ECO:0007669"/>
    <property type="project" value="UniProtKB-KW"/>
</dbReference>
<sequence length="178" mass="19131">TSPTALRLCPPPKDKRQRRELREMARCRRHPIPTSVLAATVIAVALTSILGSSLVSAADSTMSCINRLVPCYQYLNSTAKPPASCCNPLKADVAATIHCLCNMYGTPGMLQKYNINVTQVLRIGQGCGINSTTSVCKESAQSPASPGATNINSNSGANRVWTGISWFLLLIWASTMLY</sequence>
<dbReference type="InterPro" id="IPR036312">
    <property type="entry name" value="Bifun_inhib/LTP/seed_sf"/>
</dbReference>
<dbReference type="EMBL" id="KK198756">
    <property type="protein sequence ID" value="KCW77714.1"/>
    <property type="molecule type" value="Genomic_DNA"/>
</dbReference>
<keyword evidence="8" id="KW-0449">Lipoprotein</keyword>
<dbReference type="InterPro" id="IPR043325">
    <property type="entry name" value="LTSS"/>
</dbReference>
<dbReference type="SUPFAM" id="SSF47699">
    <property type="entry name" value="Bifunctional inhibitor/lipid-transfer protein/seed storage 2S albumin"/>
    <property type="match status" value="1"/>
</dbReference>
<name>A0A059CHJ0_EUCGR</name>
<evidence type="ECO:0000256" key="6">
    <source>
        <dbReference type="ARBA" id="ARBA00023157"/>
    </source>
</evidence>
<keyword evidence="5" id="KW-0732">Signal</keyword>
<protein>
    <recommendedName>
        <fullName evidence="9">Bifunctional inhibitor/plant lipid transfer protein/seed storage helical domain-containing protein</fullName>
    </recommendedName>
</protein>
<reference evidence="10" key="1">
    <citation type="submission" date="2013-07" db="EMBL/GenBank/DDBJ databases">
        <title>The genome of Eucalyptus grandis.</title>
        <authorList>
            <person name="Schmutz J."/>
            <person name="Hayes R."/>
            <person name="Myburg A."/>
            <person name="Tuskan G."/>
            <person name="Grattapaglia D."/>
            <person name="Rokhsar D.S."/>
        </authorList>
    </citation>
    <scope>NUCLEOTIDE SEQUENCE</scope>
    <source>
        <tissue evidence="10">Leaf extractions</tissue>
    </source>
</reference>
<keyword evidence="6" id="KW-1015">Disulfide bond</keyword>
<dbReference type="GO" id="GO:0005886">
    <property type="term" value="C:plasma membrane"/>
    <property type="evidence" value="ECO:0007669"/>
    <property type="project" value="UniProtKB-SubCell"/>
</dbReference>
<evidence type="ECO:0000256" key="8">
    <source>
        <dbReference type="ARBA" id="ARBA00023288"/>
    </source>
</evidence>
<evidence type="ECO:0000256" key="3">
    <source>
        <dbReference type="ARBA" id="ARBA00022475"/>
    </source>
</evidence>
<evidence type="ECO:0000256" key="2">
    <source>
        <dbReference type="ARBA" id="ARBA00009748"/>
    </source>
</evidence>
<dbReference type="AlphaFoldDB" id="A0A059CHJ0"/>
<keyword evidence="4" id="KW-0472">Membrane</keyword>
<feature type="domain" description="Bifunctional inhibitor/plant lipid transfer protein/seed storage helical" evidence="9">
    <location>
        <begin position="46"/>
        <end position="136"/>
    </location>
</feature>
<keyword evidence="7" id="KW-0325">Glycoprotein</keyword>
<dbReference type="Gene3D" id="1.10.110.10">
    <property type="entry name" value="Plant lipid-transfer and hydrophobic proteins"/>
    <property type="match status" value="1"/>
</dbReference>
<evidence type="ECO:0000256" key="4">
    <source>
        <dbReference type="ARBA" id="ARBA00022622"/>
    </source>
</evidence>
<dbReference type="InParanoid" id="A0A059CHJ0"/>
<evidence type="ECO:0000256" key="1">
    <source>
        <dbReference type="ARBA" id="ARBA00004609"/>
    </source>
</evidence>
<proteinExistence type="inferred from homology"/>
<dbReference type="Gramene" id="KCW77714">
    <property type="protein sequence ID" value="KCW77714"/>
    <property type="gene ID" value="EUGRSUZ_D02016"/>
</dbReference>
<comment type="similarity">
    <text evidence="2">Belongs to the plant LTP family.</text>
</comment>
<organism evidence="10">
    <name type="scientific">Eucalyptus grandis</name>
    <name type="common">Flooded gum</name>
    <dbReference type="NCBI Taxonomy" id="71139"/>
    <lineage>
        <taxon>Eukaryota</taxon>
        <taxon>Viridiplantae</taxon>
        <taxon>Streptophyta</taxon>
        <taxon>Embryophyta</taxon>
        <taxon>Tracheophyta</taxon>
        <taxon>Spermatophyta</taxon>
        <taxon>Magnoliopsida</taxon>
        <taxon>eudicotyledons</taxon>
        <taxon>Gunneridae</taxon>
        <taxon>Pentapetalae</taxon>
        <taxon>rosids</taxon>
        <taxon>malvids</taxon>
        <taxon>Myrtales</taxon>
        <taxon>Myrtaceae</taxon>
        <taxon>Myrtoideae</taxon>
        <taxon>Eucalypteae</taxon>
        <taxon>Eucalyptus</taxon>
    </lineage>
</organism>
<evidence type="ECO:0000256" key="5">
    <source>
        <dbReference type="ARBA" id="ARBA00022729"/>
    </source>
</evidence>
<feature type="non-terminal residue" evidence="10">
    <location>
        <position position="1"/>
    </location>
</feature>
<dbReference type="OMA" id="ARAMPCI"/>
<keyword evidence="3" id="KW-1003">Cell membrane</keyword>
<dbReference type="CDD" id="cd00010">
    <property type="entry name" value="AAI_LTSS"/>
    <property type="match status" value="1"/>
</dbReference>
<dbReference type="PANTHER" id="PTHR33044">
    <property type="entry name" value="BIFUNCTIONAL INHIBITOR/LIPID-TRANSFER PROTEIN/SEED STORAGE 2S ALBUMIN SUPERFAMILY PROTEIN-RELATED"/>
    <property type="match status" value="1"/>
</dbReference>
<dbReference type="InterPro" id="IPR016140">
    <property type="entry name" value="Bifunc_inhib/LTP/seed_store"/>
</dbReference>
<dbReference type="STRING" id="71139.A0A059CHJ0"/>